<feature type="binding site" evidence="6">
    <location>
        <position position="232"/>
    </location>
    <ligand>
        <name>FMN</name>
        <dbReference type="ChEBI" id="CHEBI:58210"/>
    </ligand>
</feature>
<dbReference type="Pfam" id="PF00296">
    <property type="entry name" value="Bac_luciferase"/>
    <property type="match status" value="1"/>
</dbReference>
<dbReference type="GO" id="GO:0016705">
    <property type="term" value="F:oxidoreductase activity, acting on paired donors, with incorporation or reduction of molecular oxygen"/>
    <property type="evidence" value="ECO:0007669"/>
    <property type="project" value="InterPro"/>
</dbReference>
<keyword evidence="4" id="KW-0503">Monooxygenase</keyword>
<feature type="binding site" evidence="6">
    <location>
        <position position="60"/>
    </location>
    <ligand>
        <name>FMN</name>
        <dbReference type="ChEBI" id="CHEBI:58210"/>
    </ligand>
</feature>
<reference evidence="9" key="2">
    <citation type="submission" date="2021-04" db="EMBL/GenBank/DDBJ databases">
        <title>Isolation and genomic analysis of the ibuprofen-degrading bacterium Sphingomonas strain MPO218.</title>
        <authorList>
            <person name="Aulestia M."/>
            <person name="Flores A."/>
            <person name="Mangas E.L."/>
            <person name="Perez-Pulido A.J."/>
            <person name="Santero E."/>
            <person name="Camacho E.M."/>
        </authorList>
    </citation>
    <scope>NUCLEOTIDE SEQUENCE</scope>
    <source>
        <strain evidence="9">MPO218</strain>
    </source>
</reference>
<dbReference type="PANTHER" id="PTHR30011">
    <property type="entry name" value="ALKANESULFONATE MONOOXYGENASE-RELATED"/>
    <property type="match status" value="1"/>
</dbReference>
<dbReference type="PIRSF" id="PIRSF000337">
    <property type="entry name" value="NTA_MOA"/>
    <property type="match status" value="1"/>
</dbReference>
<dbReference type="InterPro" id="IPR051260">
    <property type="entry name" value="Diverse_substr_monoxygenases"/>
</dbReference>
<evidence type="ECO:0000259" key="8">
    <source>
        <dbReference type="Pfam" id="PF00296"/>
    </source>
</evidence>
<comment type="similarity">
    <text evidence="5">Belongs to the NtaA/SnaA/DszA monooxygenase family.</text>
</comment>
<feature type="region of interest" description="Disordered" evidence="7">
    <location>
        <begin position="439"/>
        <end position="462"/>
    </location>
</feature>
<dbReference type="RefSeq" id="WP_208634028.1">
    <property type="nucleotide sequence ID" value="NZ_CP059319.1"/>
</dbReference>
<evidence type="ECO:0000256" key="2">
    <source>
        <dbReference type="ARBA" id="ARBA00022643"/>
    </source>
</evidence>
<dbReference type="Proteomes" id="UP000664914">
    <property type="component" value="Chromosome"/>
</dbReference>
<protein>
    <submittedName>
        <fullName evidence="9">LLM class flavin-dependent oxidoreductase</fullName>
    </submittedName>
</protein>
<evidence type="ECO:0000256" key="4">
    <source>
        <dbReference type="ARBA" id="ARBA00023033"/>
    </source>
</evidence>
<dbReference type="NCBIfam" id="TIGR03860">
    <property type="entry name" value="FMN_nitrolo"/>
    <property type="match status" value="1"/>
</dbReference>
<feature type="domain" description="Luciferase-like" evidence="8">
    <location>
        <begin position="32"/>
        <end position="389"/>
    </location>
</feature>
<sequence length="462" mass="50610">MGRTKQIAVNAFSMASPTQSWAGLWAHPQSNGLGYTDLEFWTDLARLCERGLIDAVFLADVLGANDVYGGTPDAVLRAGTMLPNNDPMMLISAMAAVSRDLCFGITGNTTYEQPYLLARRFSTLDHLTKGRVAWNVVTGILASTARAVGATQQVAHDARYDIADEYMELMYKLWEGCWEDGAAVRDKASRIFADPSRIHAVHHHGEHYRCDGIHLSEPSPQRTPLIYAAGASSRGRVFAGRHAECTFMSTSDIGFARKTVRAYRDEAVRAGRAPDSIKVFNAATVIVAPTSAEARDIQRDIAAYSDETGNLAMFSQWLGIDLSKYAPDDPITYVESNAIQSIMEAMTTHNPGRPLQVRDLGRFGKVGGREAFFVGSADEVCDEMAQWVEEADIDGFNLVRTVEPGGLGAFVDLVVPELQDRGLYKTAYAPGTMREKFFPETGGRLPSDHVGSGYRRRVPEPA</sequence>
<evidence type="ECO:0000256" key="6">
    <source>
        <dbReference type="PIRSR" id="PIRSR000337-1"/>
    </source>
</evidence>
<feature type="binding site" evidence="6">
    <location>
        <position position="160"/>
    </location>
    <ligand>
        <name>FMN</name>
        <dbReference type="ChEBI" id="CHEBI:58210"/>
    </ligand>
</feature>
<dbReference type="GO" id="GO:0004497">
    <property type="term" value="F:monooxygenase activity"/>
    <property type="evidence" value="ECO:0007669"/>
    <property type="project" value="UniProtKB-KW"/>
</dbReference>
<keyword evidence="1 6" id="KW-0285">Flavoprotein</keyword>
<name>A0A975D8V0_9SPHN</name>
<evidence type="ECO:0000256" key="7">
    <source>
        <dbReference type="SAM" id="MobiDB-lite"/>
    </source>
</evidence>
<dbReference type="AlphaFoldDB" id="A0A975D8V0"/>
<dbReference type="InterPro" id="IPR016215">
    <property type="entry name" value="NTA_MOA"/>
</dbReference>
<evidence type="ECO:0000313" key="9">
    <source>
        <dbReference type="EMBL" id="QTH23875.1"/>
    </source>
</evidence>
<dbReference type="Gene3D" id="3.20.20.30">
    <property type="entry name" value="Luciferase-like domain"/>
    <property type="match status" value="1"/>
</dbReference>
<evidence type="ECO:0000256" key="1">
    <source>
        <dbReference type="ARBA" id="ARBA00022630"/>
    </source>
</evidence>
<dbReference type="InterPro" id="IPR036661">
    <property type="entry name" value="Luciferase-like_sf"/>
</dbReference>
<reference evidence="9" key="1">
    <citation type="submission" date="2020-07" db="EMBL/GenBank/DDBJ databases">
        <authorList>
            <person name="Camacho E."/>
        </authorList>
    </citation>
    <scope>NUCLEOTIDE SEQUENCE</scope>
    <source>
        <strain evidence="9">MPO218</strain>
    </source>
</reference>
<evidence type="ECO:0000313" key="10">
    <source>
        <dbReference type="Proteomes" id="UP000664914"/>
    </source>
</evidence>
<feature type="binding site" evidence="6">
    <location>
        <position position="106"/>
    </location>
    <ligand>
        <name>FMN</name>
        <dbReference type="ChEBI" id="CHEBI:58210"/>
    </ligand>
</feature>
<dbReference type="InterPro" id="IPR011251">
    <property type="entry name" value="Luciferase-like_dom"/>
</dbReference>
<keyword evidence="3" id="KW-0560">Oxidoreductase</keyword>
<proteinExistence type="inferred from homology"/>
<keyword evidence="2 6" id="KW-0288">FMN</keyword>
<accession>A0A975D8V0</accession>
<organism evidence="9 10">
    <name type="scientific">Rhizorhabdus wittichii</name>
    <dbReference type="NCBI Taxonomy" id="160791"/>
    <lineage>
        <taxon>Bacteria</taxon>
        <taxon>Pseudomonadati</taxon>
        <taxon>Pseudomonadota</taxon>
        <taxon>Alphaproteobacteria</taxon>
        <taxon>Sphingomonadales</taxon>
        <taxon>Sphingomonadaceae</taxon>
        <taxon>Rhizorhabdus</taxon>
    </lineage>
</organism>
<dbReference type="SUPFAM" id="SSF51679">
    <property type="entry name" value="Bacterial luciferase-like"/>
    <property type="match status" value="1"/>
</dbReference>
<dbReference type="EMBL" id="CP059319">
    <property type="protein sequence ID" value="QTH23875.1"/>
    <property type="molecule type" value="Genomic_DNA"/>
</dbReference>
<evidence type="ECO:0000256" key="5">
    <source>
        <dbReference type="ARBA" id="ARBA00033748"/>
    </source>
</evidence>
<gene>
    <name evidence="9" type="ORF">HRJ34_10395</name>
</gene>
<evidence type="ECO:0000256" key="3">
    <source>
        <dbReference type="ARBA" id="ARBA00023002"/>
    </source>
</evidence>
<dbReference type="PANTHER" id="PTHR30011:SF16">
    <property type="entry name" value="C2H2 FINGER DOMAIN TRANSCRIPTION FACTOR (EUROFUNG)-RELATED"/>
    <property type="match status" value="1"/>
</dbReference>
<feature type="binding site" evidence="6">
    <location>
        <position position="156"/>
    </location>
    <ligand>
        <name>FMN</name>
        <dbReference type="ChEBI" id="CHEBI:58210"/>
    </ligand>
</feature>